<dbReference type="GeneID" id="36837273"/>
<accession>A0A2U9IM16</accession>
<dbReference type="KEGG" id="asul:DFR86_04850"/>
<evidence type="ECO:0000256" key="2">
    <source>
        <dbReference type="ARBA" id="ARBA00011897"/>
    </source>
</evidence>
<dbReference type="PANTHER" id="PTHR42881:SF2">
    <property type="entry name" value="PROLYL ENDOPEPTIDASE"/>
    <property type="match status" value="1"/>
</dbReference>
<organism evidence="4 5">
    <name type="scientific">Acidianus sulfidivorans JP7</name>
    <dbReference type="NCBI Taxonomy" id="619593"/>
    <lineage>
        <taxon>Archaea</taxon>
        <taxon>Thermoproteota</taxon>
        <taxon>Thermoprotei</taxon>
        <taxon>Sulfolobales</taxon>
        <taxon>Sulfolobaceae</taxon>
        <taxon>Acidianus</taxon>
    </lineage>
</organism>
<dbReference type="Proteomes" id="UP000248410">
    <property type="component" value="Chromosome"/>
</dbReference>
<dbReference type="GO" id="GO:0006508">
    <property type="term" value="P:proteolysis"/>
    <property type="evidence" value="ECO:0007669"/>
    <property type="project" value="InterPro"/>
</dbReference>
<evidence type="ECO:0000313" key="5">
    <source>
        <dbReference type="Proteomes" id="UP000248410"/>
    </source>
</evidence>
<dbReference type="PRINTS" id="PR00862">
    <property type="entry name" value="PROLIGOPTASE"/>
</dbReference>
<protein>
    <recommendedName>
        <fullName evidence="2">prolyl oligopeptidase</fullName>
        <ecNumber evidence="2">3.4.21.26</ecNumber>
    </recommendedName>
</protein>
<dbReference type="EC" id="3.4.21.26" evidence="2"/>
<dbReference type="InterPro" id="IPR001375">
    <property type="entry name" value="Peptidase_S9_cat"/>
</dbReference>
<gene>
    <name evidence="4" type="ORF">DFR86_04850</name>
</gene>
<dbReference type="InterPro" id="IPR029058">
    <property type="entry name" value="AB_hydrolase_fold"/>
</dbReference>
<dbReference type="GO" id="GO:0070012">
    <property type="term" value="F:oligopeptidase activity"/>
    <property type="evidence" value="ECO:0007669"/>
    <property type="project" value="TreeGrafter"/>
</dbReference>
<evidence type="ECO:0000313" key="4">
    <source>
        <dbReference type="EMBL" id="AWR96954.1"/>
    </source>
</evidence>
<dbReference type="EMBL" id="CP029288">
    <property type="protein sequence ID" value="AWR96954.1"/>
    <property type="molecule type" value="Genomic_DNA"/>
</dbReference>
<reference evidence="4 5" key="1">
    <citation type="submission" date="2018-05" db="EMBL/GenBank/DDBJ databases">
        <title>Complete Genome Sequences of Extremely Thermoacidophilic, Metal-Mobilizing Type-Strain Members of the Archaeal Family Sulfolobaceae: Acidianus brierleyi DSM-1651T, Acidianus sulfidivorans DSM-18786T, Metallosphaera hakonensis DSM-7519T, and Metallosphaera prunae DSM-10039T.</title>
        <authorList>
            <person name="Counts J.A."/>
            <person name="Kelly R.M."/>
        </authorList>
    </citation>
    <scope>NUCLEOTIDE SEQUENCE [LARGE SCALE GENOMIC DNA]</scope>
    <source>
        <strain evidence="4 5">JP7</strain>
    </source>
</reference>
<dbReference type="GO" id="GO:0004252">
    <property type="term" value="F:serine-type endopeptidase activity"/>
    <property type="evidence" value="ECO:0007669"/>
    <property type="project" value="UniProtKB-EC"/>
</dbReference>
<dbReference type="RefSeq" id="WP_110379844.1">
    <property type="nucleotide sequence ID" value="NZ_CP029288.2"/>
</dbReference>
<dbReference type="Gene3D" id="3.40.50.1820">
    <property type="entry name" value="alpha/beta hydrolase"/>
    <property type="match status" value="1"/>
</dbReference>
<dbReference type="InterPro" id="IPR051167">
    <property type="entry name" value="Prolyl_oligopep/macrocyclase"/>
</dbReference>
<comment type="catalytic activity">
    <reaction evidence="1">
        <text>Hydrolysis of Pro-|-Xaa &gt;&gt; Ala-|-Xaa in oligopeptides.</text>
        <dbReference type="EC" id="3.4.21.26"/>
    </reaction>
</comment>
<sequence length="584" mass="66857">MEEVDKYQYLENLDDPRTKEFIEKTNNETTERFGKEAYKVYNSILSILKEDNPISILALKDRALVLFYGNKNSIASLEDKREIYTASEGYVISSLQRVYNKDNEFAITIGKKGSDKTRLILLPENKVIDEMADNPFYINKELCYVKTYAYTKPPDGGEFPSQRIICNGEIVYGKDLKPGQFISVKVIGDEILLVKSNGWRWEELYYGEDLSNLRKIDEGEVIIPIKEGPIYIKNNTIKAGKPVKVEYPIIDATAGTNFIALEVIKNYRTSIVFLEDKEIKEGNNIALSRKEENYDNVVSMDAYGDNLYLIETSFNFRYRLYKNMNVLLESKEKEDFRVSDIYVNNGEVTLHGFLLSQSINPKGIIVYGYGGFRVSLLPFYSVIFSYLLKNGYSVLITNLRGGYENGEEWHKDGMLLNKKNVFKDFEKFIEVVKSIGGKVIAMGGSNGGLLVGATINDIPNYVDCAIISHPVLDMMRYHELYVGKYWVEEYGNPDDPKYRDYLLSYSPYHNIKEGLPNTLVITGINDDRVHPAHALKYVMKRKVDFNDKNVFLLTLDKGHAISDPESTAQELSYEIAFIEECTKK</sequence>
<dbReference type="PANTHER" id="PTHR42881">
    <property type="entry name" value="PROLYL ENDOPEPTIDASE"/>
    <property type="match status" value="1"/>
</dbReference>
<dbReference type="SUPFAM" id="SSF53474">
    <property type="entry name" value="alpha/beta-Hydrolases"/>
    <property type="match status" value="1"/>
</dbReference>
<evidence type="ECO:0000259" key="3">
    <source>
        <dbReference type="Pfam" id="PF00326"/>
    </source>
</evidence>
<proteinExistence type="predicted"/>
<dbReference type="OrthoDB" id="31240at2157"/>
<dbReference type="GO" id="GO:0005829">
    <property type="term" value="C:cytosol"/>
    <property type="evidence" value="ECO:0007669"/>
    <property type="project" value="TreeGrafter"/>
</dbReference>
<feature type="domain" description="Peptidase S9 prolyl oligopeptidase catalytic" evidence="3">
    <location>
        <begin position="383"/>
        <end position="583"/>
    </location>
</feature>
<dbReference type="AlphaFoldDB" id="A0A2U9IM16"/>
<dbReference type="InterPro" id="IPR002470">
    <property type="entry name" value="Peptidase_S9A"/>
</dbReference>
<dbReference type="Pfam" id="PF00326">
    <property type="entry name" value="Peptidase_S9"/>
    <property type="match status" value="1"/>
</dbReference>
<name>A0A2U9IM16_9CREN</name>
<evidence type="ECO:0000256" key="1">
    <source>
        <dbReference type="ARBA" id="ARBA00001070"/>
    </source>
</evidence>
<keyword evidence="5" id="KW-1185">Reference proteome</keyword>